<proteinExistence type="predicted"/>
<protein>
    <recommendedName>
        <fullName evidence="1">HNH nuclease domain-containing protein</fullName>
    </recommendedName>
</protein>
<keyword evidence="3" id="KW-1185">Reference proteome</keyword>
<organism evidence="2 3">
    <name type="scientific">Ralstonia pickettii</name>
    <name type="common">Burkholderia pickettii</name>
    <dbReference type="NCBI Taxonomy" id="329"/>
    <lineage>
        <taxon>Bacteria</taxon>
        <taxon>Pseudomonadati</taxon>
        <taxon>Pseudomonadota</taxon>
        <taxon>Betaproteobacteria</taxon>
        <taxon>Burkholderiales</taxon>
        <taxon>Burkholderiaceae</taxon>
        <taxon>Ralstonia</taxon>
    </lineage>
</organism>
<evidence type="ECO:0000313" key="2">
    <source>
        <dbReference type="EMBL" id="CAJ0727670.1"/>
    </source>
</evidence>
<gene>
    <name evidence="2" type="ORF">R38712_03451</name>
</gene>
<feature type="domain" description="HNH nuclease" evidence="1">
    <location>
        <begin position="212"/>
        <end position="264"/>
    </location>
</feature>
<sequence length="315" mass="35173">MRYWWVNHKQTMRQEVNGCYLWSPQREARGVRSQFYDNMRIAGPGDPVLSFSGGLIRHAGIVQDFASPAPKPDDFDSIGPHWGEEGWLLPVAWQTLVTPIRPKERISEFGALLPQKYSPIHPVSGNGNQKAYLAEINQQVFELLTGLSNFGGLPTPEGVQTESVALTRVEDALQLQVGQDAALDSTTKQQIIMARHGQGLFRERVFGLERSCRLTNIENPRLLVASHIKPWRVCSTAAERLDGANGLLLTPHVDRLFDRGLISFGEQGNVLISPRLDRRDLERLGLIDACARGCAPFAGRQAAYLAFHRDKVFLP</sequence>
<evidence type="ECO:0000313" key="3">
    <source>
        <dbReference type="Proteomes" id="UP001189303"/>
    </source>
</evidence>
<dbReference type="Pfam" id="PF13391">
    <property type="entry name" value="HNH_2"/>
    <property type="match status" value="1"/>
</dbReference>
<accession>A0ABN9I8J1</accession>
<dbReference type="InterPro" id="IPR003615">
    <property type="entry name" value="HNH_nuc"/>
</dbReference>
<dbReference type="Proteomes" id="UP001189303">
    <property type="component" value="Unassembled WGS sequence"/>
</dbReference>
<reference evidence="2 3" key="1">
    <citation type="submission" date="2023-07" db="EMBL/GenBank/DDBJ databases">
        <authorList>
            <person name="Peeters C."/>
        </authorList>
    </citation>
    <scope>NUCLEOTIDE SEQUENCE [LARGE SCALE GENOMIC DNA]</scope>
    <source>
        <strain evidence="2 3">R-38712</strain>
    </source>
</reference>
<comment type="caution">
    <text evidence="2">The sequence shown here is derived from an EMBL/GenBank/DDBJ whole genome shotgun (WGS) entry which is preliminary data.</text>
</comment>
<evidence type="ECO:0000259" key="1">
    <source>
        <dbReference type="Pfam" id="PF13391"/>
    </source>
</evidence>
<dbReference type="EMBL" id="CATWFT010000011">
    <property type="protein sequence ID" value="CAJ0727670.1"/>
    <property type="molecule type" value="Genomic_DNA"/>
</dbReference>
<name>A0ABN9I8J1_RALPI</name>
<dbReference type="RefSeq" id="WP_012761031.1">
    <property type="nucleotide sequence ID" value="NZ_CATWFT010000011.1"/>
</dbReference>